<feature type="region of interest" description="Disordered" evidence="1">
    <location>
        <begin position="938"/>
        <end position="1014"/>
    </location>
</feature>
<dbReference type="Pfam" id="PF00501">
    <property type="entry name" value="AMP-binding"/>
    <property type="match status" value="1"/>
</dbReference>
<dbReference type="GO" id="GO:0003824">
    <property type="term" value="F:catalytic activity"/>
    <property type="evidence" value="ECO:0007669"/>
    <property type="project" value="InterPro"/>
</dbReference>
<evidence type="ECO:0000259" key="2">
    <source>
        <dbReference type="Pfam" id="PF00501"/>
    </source>
</evidence>
<dbReference type="InterPro" id="IPR023213">
    <property type="entry name" value="CAT-like_dom_sf"/>
</dbReference>
<keyword evidence="5" id="KW-1185">Reference proteome</keyword>
<dbReference type="EMBL" id="JACHIW010000001">
    <property type="protein sequence ID" value="MBB5156814.1"/>
    <property type="molecule type" value="Genomic_DNA"/>
</dbReference>
<dbReference type="Gene3D" id="3.30.559.10">
    <property type="entry name" value="Chloramphenicol acetyltransferase-like domain"/>
    <property type="match status" value="1"/>
</dbReference>
<protein>
    <submittedName>
        <fullName evidence="4">Amino acid adenylation domain-containing protein</fullName>
    </submittedName>
</protein>
<dbReference type="Gene3D" id="3.30.559.30">
    <property type="entry name" value="Nonribosomal peptide synthetase, condensation domain"/>
    <property type="match status" value="1"/>
</dbReference>
<dbReference type="InterPro" id="IPR001242">
    <property type="entry name" value="Condensation_dom"/>
</dbReference>
<evidence type="ECO:0000256" key="1">
    <source>
        <dbReference type="SAM" id="MobiDB-lite"/>
    </source>
</evidence>
<accession>A0A840Q7X1</accession>
<reference evidence="4 5" key="1">
    <citation type="submission" date="2020-08" db="EMBL/GenBank/DDBJ databases">
        <title>Sequencing the genomes of 1000 actinobacteria strains.</title>
        <authorList>
            <person name="Klenk H.-P."/>
        </authorList>
    </citation>
    <scope>NUCLEOTIDE SEQUENCE [LARGE SCALE GENOMIC DNA]</scope>
    <source>
        <strain evidence="4 5">DSM 45584</strain>
    </source>
</reference>
<dbReference type="SUPFAM" id="SSF52777">
    <property type="entry name" value="CoA-dependent acyltransferases"/>
    <property type="match status" value="2"/>
</dbReference>
<gene>
    <name evidence="4" type="ORF">BJ970_004348</name>
</gene>
<dbReference type="InterPro" id="IPR042099">
    <property type="entry name" value="ANL_N_sf"/>
</dbReference>
<proteinExistence type="predicted"/>
<dbReference type="PANTHER" id="PTHR45527">
    <property type="entry name" value="NONRIBOSOMAL PEPTIDE SYNTHETASE"/>
    <property type="match status" value="1"/>
</dbReference>
<dbReference type="GO" id="GO:0044550">
    <property type="term" value="P:secondary metabolite biosynthetic process"/>
    <property type="evidence" value="ECO:0007669"/>
    <property type="project" value="TreeGrafter"/>
</dbReference>
<dbReference type="InterPro" id="IPR000873">
    <property type="entry name" value="AMP-dep_synth/lig_dom"/>
</dbReference>
<feature type="domain" description="AMP-dependent synthetase/ligase" evidence="2">
    <location>
        <begin position="9"/>
        <end position="357"/>
    </location>
</feature>
<dbReference type="GO" id="GO:0005737">
    <property type="term" value="C:cytoplasm"/>
    <property type="evidence" value="ECO:0007669"/>
    <property type="project" value="TreeGrafter"/>
</dbReference>
<organism evidence="4 5">
    <name type="scientific">Saccharopolyspora phatthalungensis</name>
    <dbReference type="NCBI Taxonomy" id="664693"/>
    <lineage>
        <taxon>Bacteria</taxon>
        <taxon>Bacillati</taxon>
        <taxon>Actinomycetota</taxon>
        <taxon>Actinomycetes</taxon>
        <taxon>Pseudonocardiales</taxon>
        <taxon>Pseudonocardiaceae</taxon>
        <taxon>Saccharopolyspora</taxon>
    </lineage>
</organism>
<dbReference type="Gene3D" id="3.40.50.12780">
    <property type="entry name" value="N-terminal domain of ligase-like"/>
    <property type="match status" value="1"/>
</dbReference>
<dbReference type="GO" id="GO:0008610">
    <property type="term" value="P:lipid biosynthetic process"/>
    <property type="evidence" value="ECO:0007669"/>
    <property type="project" value="UniProtKB-ARBA"/>
</dbReference>
<dbReference type="PROSITE" id="PS00455">
    <property type="entry name" value="AMP_BINDING"/>
    <property type="match status" value="1"/>
</dbReference>
<dbReference type="GO" id="GO:0043041">
    <property type="term" value="P:amino acid activation for nonribosomal peptide biosynthetic process"/>
    <property type="evidence" value="ECO:0007669"/>
    <property type="project" value="TreeGrafter"/>
</dbReference>
<comment type="caution">
    <text evidence="4">The sequence shown here is derived from an EMBL/GenBank/DDBJ whole genome shotgun (WGS) entry which is preliminary data.</text>
</comment>
<feature type="compositionally biased region" description="Basic residues" evidence="1">
    <location>
        <begin position="962"/>
        <end position="975"/>
    </location>
</feature>
<dbReference type="SUPFAM" id="SSF56801">
    <property type="entry name" value="Acetyl-CoA synthetase-like"/>
    <property type="match status" value="1"/>
</dbReference>
<dbReference type="Proteomes" id="UP000584374">
    <property type="component" value="Unassembled WGS sequence"/>
</dbReference>
<name>A0A840Q7X1_9PSEU</name>
<dbReference type="AlphaFoldDB" id="A0A840Q7X1"/>
<dbReference type="InterPro" id="IPR020845">
    <property type="entry name" value="AMP-binding_CS"/>
</dbReference>
<dbReference type="Gene3D" id="3.30.300.30">
    <property type="match status" value="1"/>
</dbReference>
<dbReference type="GO" id="GO:0031177">
    <property type="term" value="F:phosphopantetheine binding"/>
    <property type="evidence" value="ECO:0007669"/>
    <property type="project" value="TreeGrafter"/>
</dbReference>
<evidence type="ECO:0000313" key="4">
    <source>
        <dbReference type="EMBL" id="MBB5156814.1"/>
    </source>
</evidence>
<feature type="domain" description="Condensation" evidence="3">
    <location>
        <begin position="520"/>
        <end position="939"/>
    </location>
</feature>
<dbReference type="InterPro" id="IPR045851">
    <property type="entry name" value="AMP-bd_C_sf"/>
</dbReference>
<sequence>MTRSLHTWFAHAADAHPDCSALELDGEILTYRELDTLAGALAAEIVAFGGGTPTRVGLTTTPGPLTYAGYLAAQRLGAAVVPLNSRFPTARSAAIAQAAAVDLALLAETELPGIPTLNLTPELHARLRTAPDKALPPVPVAPDDMAHLLFTSGSTGVPKGVPVTYRNIDAYLRYVIERYELGPGSRMAQNSGLGFDASVFELFGAWGSGATLVVPPRQELAKPAKFVARENITHWFSVPSVITMADLTGNLAADSMPTLRWSLFGGEQLTVQQAEAWRAAAPRSVLENVYGPTEVTITCTHYRLPEQIADWPRTANGTLPIGAVHPHLDHVVLDENHQPATTGELCVRGVQRFAGYLDEADNHGRFLDPTCHPPQSTERQVPDDRDWYRTGDLVQVLDEGALVHLGRIDQQVKIMGERVEIGETEAALREQDGIDQAVVVAVRGVDGQLRLEAAYTGNPIPPAQLRRSLSASLPRAMIPHRFIHRTALPLNANGKLDRRALTDELAEAQPHEAEHATQSPATPGQLRFFVLDMQQPRPAIVHRLTVSGAVDVERLTGAVRAVLGAQPALGVSLRMTADGLAQRVHPVADVPFEVLALPADDAAAEQVLSEQQAVLSAPFDHAGAPLSRVVLVHRADRAHLFFAVHHGVFDDGSAPILLASLITAHGLGPEHLAVAETPSFDVSAQHRETLRDFWTTTLKDAPDNCTLPQLVPDAPRERGEVATSLSDGLTARMQRRTALTGASPFTQVMSAFAWVAGWYGRTDDVVIATVSGASRDAQGLSVVGCLQNTVPVRVALDGATTENLLDRTLDALADAVEHAELPIEDIVAATGAGRHLDRKPFTQLICTQGEVVTEEVDARGLRWRLEPPASDKVEYDLSVTLLHAPDGAEHLVVAYPRSALDSAVAERFLAHLVAALDALGADEELPLVRLDLRTPAERAESRRRYGARPGRRDHPRTATGRRAYRGGRAARRPGRHPPGALARGDQRDPGDVVGGRRLCAARSGPSRRATRLRP</sequence>
<dbReference type="PANTHER" id="PTHR45527:SF1">
    <property type="entry name" value="FATTY ACID SYNTHASE"/>
    <property type="match status" value="1"/>
</dbReference>
<evidence type="ECO:0000313" key="5">
    <source>
        <dbReference type="Proteomes" id="UP000584374"/>
    </source>
</evidence>
<dbReference type="Pfam" id="PF00668">
    <property type="entry name" value="Condensation"/>
    <property type="match status" value="1"/>
</dbReference>
<evidence type="ECO:0000259" key="3">
    <source>
        <dbReference type="Pfam" id="PF00668"/>
    </source>
</evidence>